<evidence type="ECO:0000256" key="4">
    <source>
        <dbReference type="ARBA" id="ARBA00023125"/>
    </source>
</evidence>
<evidence type="ECO:0000313" key="8">
    <source>
        <dbReference type="EMBL" id="CAB4556450.1"/>
    </source>
</evidence>
<dbReference type="GO" id="GO:0000976">
    <property type="term" value="F:transcription cis-regulatory region binding"/>
    <property type="evidence" value="ECO:0007669"/>
    <property type="project" value="TreeGrafter"/>
</dbReference>
<dbReference type="InterPro" id="IPR001789">
    <property type="entry name" value="Sig_transdc_resp-reg_receiver"/>
</dbReference>
<dbReference type="InterPro" id="IPR036388">
    <property type="entry name" value="WH-like_DNA-bd_sf"/>
</dbReference>
<dbReference type="EMBL" id="CAEZSV010000141">
    <property type="protein sequence ID" value="CAB4556450.1"/>
    <property type="molecule type" value="Genomic_DNA"/>
</dbReference>
<dbReference type="PANTHER" id="PTHR48111:SF1">
    <property type="entry name" value="TWO-COMPONENT RESPONSE REGULATOR ORR33"/>
    <property type="match status" value="1"/>
</dbReference>
<evidence type="ECO:0000259" key="7">
    <source>
        <dbReference type="PROSITE" id="PS51755"/>
    </source>
</evidence>
<keyword evidence="3" id="KW-0805">Transcription regulation</keyword>
<dbReference type="PROSITE" id="PS50110">
    <property type="entry name" value="RESPONSE_REGULATORY"/>
    <property type="match status" value="1"/>
</dbReference>
<dbReference type="InterPro" id="IPR011006">
    <property type="entry name" value="CheY-like_superfamily"/>
</dbReference>
<keyword evidence="2" id="KW-0902">Two-component regulatory system</keyword>
<dbReference type="SUPFAM" id="SSF52172">
    <property type="entry name" value="CheY-like"/>
    <property type="match status" value="1"/>
</dbReference>
<reference evidence="8" key="1">
    <citation type="submission" date="2020-05" db="EMBL/GenBank/DDBJ databases">
        <authorList>
            <person name="Chiriac C."/>
            <person name="Salcher M."/>
            <person name="Ghai R."/>
            <person name="Kavagutti S V."/>
        </authorList>
    </citation>
    <scope>NUCLEOTIDE SEQUENCE</scope>
</reference>
<accession>A0A6J6CXY8</accession>
<keyword evidence="5" id="KW-0804">Transcription</keyword>
<sequence length="241" mass="27015">MPEEPQPNALLVEDDSTDRMEVKIQLEVMGFTVFDISSAQEAREIFPIRDYSLVLIHLGHAPLEALELCRQIRAQSTVPILALTQRGEVLDEELALGAGADDYVTKPIEQRILTSRVTQQIKRGESQRAPRKTLLTWENLSLDLAEHLFRIGGKEILLTNSEYRFLQLLMENPQRVFPKEQVLIAVASLRQSANGSVESYAQQLRAKIKRNGGPDVIDVVRSVGFRLASQELSDVSESLPA</sequence>
<dbReference type="Gene3D" id="1.10.10.10">
    <property type="entry name" value="Winged helix-like DNA-binding domain superfamily/Winged helix DNA-binding domain"/>
    <property type="match status" value="1"/>
</dbReference>
<organism evidence="8">
    <name type="scientific">freshwater metagenome</name>
    <dbReference type="NCBI Taxonomy" id="449393"/>
    <lineage>
        <taxon>unclassified sequences</taxon>
        <taxon>metagenomes</taxon>
        <taxon>ecological metagenomes</taxon>
    </lineage>
</organism>
<dbReference type="PROSITE" id="PS51755">
    <property type="entry name" value="OMPR_PHOB"/>
    <property type="match status" value="1"/>
</dbReference>
<dbReference type="InterPro" id="IPR001867">
    <property type="entry name" value="OmpR/PhoB-type_DNA-bd"/>
</dbReference>
<dbReference type="Gene3D" id="3.40.50.2300">
    <property type="match status" value="1"/>
</dbReference>
<gene>
    <name evidence="8" type="ORF">UFOPK1506_00784</name>
</gene>
<dbReference type="Pfam" id="PF00486">
    <property type="entry name" value="Trans_reg_C"/>
    <property type="match status" value="1"/>
</dbReference>
<keyword evidence="1" id="KW-0597">Phosphoprotein</keyword>
<dbReference type="SMART" id="SM00862">
    <property type="entry name" value="Trans_reg_C"/>
    <property type="match status" value="1"/>
</dbReference>
<protein>
    <submittedName>
        <fullName evidence="8">Unannotated protein</fullName>
    </submittedName>
</protein>
<keyword evidence="4" id="KW-0238">DNA-binding</keyword>
<dbReference type="GO" id="GO:0005829">
    <property type="term" value="C:cytosol"/>
    <property type="evidence" value="ECO:0007669"/>
    <property type="project" value="TreeGrafter"/>
</dbReference>
<dbReference type="GO" id="GO:0000156">
    <property type="term" value="F:phosphorelay response regulator activity"/>
    <property type="evidence" value="ECO:0007669"/>
    <property type="project" value="TreeGrafter"/>
</dbReference>
<name>A0A6J6CXY8_9ZZZZ</name>
<feature type="domain" description="Response regulatory" evidence="6">
    <location>
        <begin position="8"/>
        <end position="121"/>
    </location>
</feature>
<dbReference type="AlphaFoldDB" id="A0A6J6CXY8"/>
<evidence type="ECO:0000256" key="3">
    <source>
        <dbReference type="ARBA" id="ARBA00023015"/>
    </source>
</evidence>
<evidence type="ECO:0000259" key="6">
    <source>
        <dbReference type="PROSITE" id="PS50110"/>
    </source>
</evidence>
<dbReference type="GO" id="GO:0006355">
    <property type="term" value="P:regulation of DNA-templated transcription"/>
    <property type="evidence" value="ECO:0007669"/>
    <property type="project" value="InterPro"/>
</dbReference>
<evidence type="ECO:0000256" key="2">
    <source>
        <dbReference type="ARBA" id="ARBA00023012"/>
    </source>
</evidence>
<evidence type="ECO:0000256" key="5">
    <source>
        <dbReference type="ARBA" id="ARBA00023163"/>
    </source>
</evidence>
<dbReference type="GO" id="GO:0032993">
    <property type="term" value="C:protein-DNA complex"/>
    <property type="evidence" value="ECO:0007669"/>
    <property type="project" value="TreeGrafter"/>
</dbReference>
<dbReference type="SMART" id="SM00448">
    <property type="entry name" value="REC"/>
    <property type="match status" value="1"/>
</dbReference>
<proteinExistence type="predicted"/>
<dbReference type="CDD" id="cd00383">
    <property type="entry name" value="trans_reg_C"/>
    <property type="match status" value="1"/>
</dbReference>
<dbReference type="Pfam" id="PF00072">
    <property type="entry name" value="Response_reg"/>
    <property type="match status" value="1"/>
</dbReference>
<evidence type="ECO:0000256" key="1">
    <source>
        <dbReference type="ARBA" id="ARBA00022553"/>
    </source>
</evidence>
<feature type="domain" description="OmpR/PhoB-type" evidence="7">
    <location>
        <begin position="132"/>
        <end position="229"/>
    </location>
</feature>
<dbReference type="InterPro" id="IPR039420">
    <property type="entry name" value="WalR-like"/>
</dbReference>
<dbReference type="PANTHER" id="PTHR48111">
    <property type="entry name" value="REGULATOR OF RPOS"/>
    <property type="match status" value="1"/>
</dbReference>